<keyword evidence="1" id="KW-1133">Transmembrane helix</keyword>
<comment type="caution">
    <text evidence="2">The sequence shown here is derived from an EMBL/GenBank/DDBJ whole genome shotgun (WGS) entry which is preliminary data.</text>
</comment>
<protein>
    <submittedName>
        <fullName evidence="2">Uncharacterized protein</fullName>
    </submittedName>
</protein>
<accession>A0A9D2FPF2</accession>
<keyword evidence="1" id="KW-0472">Membrane</keyword>
<dbReference type="Pfam" id="PF19484">
    <property type="entry name" value="DUF6020"/>
    <property type="match status" value="1"/>
</dbReference>
<feature type="transmembrane region" description="Helical" evidence="1">
    <location>
        <begin position="12"/>
        <end position="29"/>
    </location>
</feature>
<feature type="transmembrane region" description="Helical" evidence="1">
    <location>
        <begin position="192"/>
        <end position="225"/>
    </location>
</feature>
<evidence type="ECO:0000313" key="2">
    <source>
        <dbReference type="EMBL" id="HIZ64978.1"/>
    </source>
</evidence>
<feature type="transmembrane region" description="Helical" evidence="1">
    <location>
        <begin position="49"/>
        <end position="70"/>
    </location>
</feature>
<proteinExistence type="predicted"/>
<keyword evidence="1" id="KW-0812">Transmembrane</keyword>
<gene>
    <name evidence="2" type="ORF">H9809_03605</name>
</gene>
<dbReference type="EMBL" id="DXBG01000086">
    <property type="protein sequence ID" value="HIZ64978.1"/>
    <property type="molecule type" value="Genomic_DNA"/>
</dbReference>
<sequence>MLEKLRKNKGICIIGILMAAFFSGLNALGRYMETAGAEGLPGILKSFFLWLPVAALVILILFFTLDKAQVWMENCSLEKKTASWLRDRKSFWIGWAAVFLLWLPAFAAACPGVYVIDNVFQVRWFLEGNISAHHPILHTYLLGFCMETGKRLFDSYEIGLGFYSVGQMLILSGLFSYVIYALREKLPAILRILFLMFYGLLPFHAVSSFTATKDILFSGLFLIVILKSYELARQGAVFWTSWKKMGGYVAVIFLACCFRNTGIYIFICMVPFLFFLGRKYWKRAAALSLLPIFLWGIYFGPVYGALGITKGSSGEILSVPMQQMARAILEEGDKLEDGWKEEAEIYIPDYAAYASRVADPVKDTFNSQAFEEAPVKFLKLWGKIGLRCPVSYVKAFLEMNIGFWYPAMEYPDPGTYLAFIPYENADTEQVGELPGETVYIQRNSLLPGLENFYRDYTENGKYEEVPVLSWFYSPGVYFWILCFGTVYCLYKKRYQTILPWAAAWILWLTLMVSPVVVFRYAYPLAVSLPVMAAMIFGKYGKAEEEKIER</sequence>
<feature type="transmembrane region" description="Helical" evidence="1">
    <location>
        <begin position="497"/>
        <end position="516"/>
    </location>
</feature>
<organism evidence="2 3">
    <name type="scientific">Candidatus Blautia pullicola</name>
    <dbReference type="NCBI Taxonomy" id="2838498"/>
    <lineage>
        <taxon>Bacteria</taxon>
        <taxon>Bacillati</taxon>
        <taxon>Bacillota</taxon>
        <taxon>Clostridia</taxon>
        <taxon>Lachnospirales</taxon>
        <taxon>Lachnospiraceae</taxon>
        <taxon>Blautia</taxon>
    </lineage>
</organism>
<feature type="transmembrane region" description="Helical" evidence="1">
    <location>
        <begin position="91"/>
        <end position="116"/>
    </location>
</feature>
<name>A0A9D2FPF2_9FIRM</name>
<reference evidence="2" key="2">
    <citation type="submission" date="2021-04" db="EMBL/GenBank/DDBJ databases">
        <authorList>
            <person name="Gilroy R."/>
        </authorList>
    </citation>
    <scope>NUCLEOTIDE SEQUENCE</scope>
    <source>
        <strain evidence="2">1068</strain>
    </source>
</reference>
<evidence type="ECO:0000313" key="3">
    <source>
        <dbReference type="Proteomes" id="UP000824056"/>
    </source>
</evidence>
<feature type="transmembrane region" description="Helical" evidence="1">
    <location>
        <begin position="470"/>
        <end position="490"/>
    </location>
</feature>
<reference evidence="2" key="1">
    <citation type="journal article" date="2021" name="PeerJ">
        <title>Extensive microbial diversity within the chicken gut microbiome revealed by metagenomics and culture.</title>
        <authorList>
            <person name="Gilroy R."/>
            <person name="Ravi A."/>
            <person name="Getino M."/>
            <person name="Pursley I."/>
            <person name="Horton D.L."/>
            <person name="Alikhan N.F."/>
            <person name="Baker D."/>
            <person name="Gharbi K."/>
            <person name="Hall N."/>
            <person name="Watson M."/>
            <person name="Adriaenssens E.M."/>
            <person name="Foster-Nyarko E."/>
            <person name="Jarju S."/>
            <person name="Secka A."/>
            <person name="Antonio M."/>
            <person name="Oren A."/>
            <person name="Chaudhuri R.R."/>
            <person name="La Ragione R."/>
            <person name="Hildebrand F."/>
            <person name="Pallen M.J."/>
        </authorList>
    </citation>
    <scope>NUCLEOTIDE SEQUENCE</scope>
    <source>
        <strain evidence="2">1068</strain>
    </source>
</reference>
<evidence type="ECO:0000256" key="1">
    <source>
        <dbReference type="SAM" id="Phobius"/>
    </source>
</evidence>
<dbReference type="Proteomes" id="UP000824056">
    <property type="component" value="Unassembled WGS sequence"/>
</dbReference>
<dbReference type="AlphaFoldDB" id="A0A9D2FPF2"/>
<feature type="transmembrane region" description="Helical" evidence="1">
    <location>
        <begin position="160"/>
        <end position="180"/>
    </location>
</feature>
<dbReference type="InterPro" id="IPR046062">
    <property type="entry name" value="DUF6020"/>
</dbReference>
<feature type="transmembrane region" description="Helical" evidence="1">
    <location>
        <begin position="245"/>
        <end position="275"/>
    </location>
</feature>
<feature type="transmembrane region" description="Helical" evidence="1">
    <location>
        <begin position="287"/>
        <end position="308"/>
    </location>
</feature>